<organism evidence="2 3">
    <name type="scientific">Candidatus Fimimonas merdipullorum</name>
    <dbReference type="NCBI Taxonomy" id="2840822"/>
    <lineage>
        <taxon>Bacteria</taxon>
        <taxon>Pseudomonadati</taxon>
        <taxon>Myxococcota</taxon>
        <taxon>Myxococcia</taxon>
        <taxon>Myxococcales</taxon>
        <taxon>Cystobacterineae</taxon>
        <taxon>Myxococcaceae</taxon>
        <taxon>Myxococcaceae incertae sedis</taxon>
        <taxon>Candidatus Fimimonas</taxon>
    </lineage>
</organism>
<gene>
    <name evidence="2" type="ORF">IAC72_02275</name>
</gene>
<dbReference type="EMBL" id="DVOC01000041">
    <property type="protein sequence ID" value="HIU90827.1"/>
    <property type="molecule type" value="Genomic_DNA"/>
</dbReference>
<feature type="transmembrane region" description="Helical" evidence="1">
    <location>
        <begin position="175"/>
        <end position="200"/>
    </location>
</feature>
<feature type="transmembrane region" description="Helical" evidence="1">
    <location>
        <begin position="62"/>
        <end position="84"/>
    </location>
</feature>
<protein>
    <submittedName>
        <fullName evidence="2">Uncharacterized protein</fullName>
    </submittedName>
</protein>
<reference evidence="2" key="2">
    <citation type="journal article" date="2021" name="PeerJ">
        <title>Extensive microbial diversity within the chicken gut microbiome revealed by metagenomics and culture.</title>
        <authorList>
            <person name="Gilroy R."/>
            <person name="Ravi A."/>
            <person name="Getino M."/>
            <person name="Pursley I."/>
            <person name="Horton D.L."/>
            <person name="Alikhan N.F."/>
            <person name="Baker D."/>
            <person name="Gharbi K."/>
            <person name="Hall N."/>
            <person name="Watson M."/>
            <person name="Adriaenssens E.M."/>
            <person name="Foster-Nyarko E."/>
            <person name="Jarju S."/>
            <person name="Secka A."/>
            <person name="Antonio M."/>
            <person name="Oren A."/>
            <person name="Chaudhuri R.R."/>
            <person name="La Ragione R."/>
            <person name="Hildebrand F."/>
            <person name="Pallen M.J."/>
        </authorList>
    </citation>
    <scope>NUCLEOTIDE SEQUENCE</scope>
    <source>
        <strain evidence="2">ChiHjej12B11-7776</strain>
    </source>
</reference>
<dbReference type="PROSITE" id="PS51257">
    <property type="entry name" value="PROKAR_LIPOPROTEIN"/>
    <property type="match status" value="1"/>
</dbReference>
<name>A0A9D1MWJ1_9BACT</name>
<dbReference type="AlphaFoldDB" id="A0A9D1MWJ1"/>
<accession>A0A9D1MWJ1</accession>
<feature type="transmembrane region" description="Helical" evidence="1">
    <location>
        <begin position="33"/>
        <end position="50"/>
    </location>
</feature>
<keyword evidence="1" id="KW-0472">Membrane</keyword>
<dbReference type="Proteomes" id="UP000886852">
    <property type="component" value="Unassembled WGS sequence"/>
</dbReference>
<keyword evidence="1" id="KW-1133">Transmembrane helix</keyword>
<evidence type="ECO:0000313" key="2">
    <source>
        <dbReference type="EMBL" id="HIU90827.1"/>
    </source>
</evidence>
<proteinExistence type="predicted"/>
<sequence>MNKAKTIAVTALCCAVATGCMLLAALPAVRWMVLFLGVIASVAVVIPMMVNAKNLTYSLLAYLAASIFGVFFGISNIVCVAPIVTFSMPFAIVKVCGEMVKVTAEVKNAEVLEDPFGTGNDRKVVNVQVQKKPRLRRWLKWLLYYLLLEAGIGLTLLATWLLTPQTFQILVQNTWFYVALGVLQLIVYPYDMLMTGCLVATAKVLRRAAK</sequence>
<feature type="transmembrane region" description="Helical" evidence="1">
    <location>
        <begin position="6"/>
        <end position="26"/>
    </location>
</feature>
<comment type="caution">
    <text evidence="2">The sequence shown here is derived from an EMBL/GenBank/DDBJ whole genome shotgun (WGS) entry which is preliminary data.</text>
</comment>
<keyword evidence="1" id="KW-0812">Transmembrane</keyword>
<evidence type="ECO:0000313" key="3">
    <source>
        <dbReference type="Proteomes" id="UP000886852"/>
    </source>
</evidence>
<evidence type="ECO:0000256" key="1">
    <source>
        <dbReference type="SAM" id="Phobius"/>
    </source>
</evidence>
<feature type="transmembrane region" description="Helical" evidence="1">
    <location>
        <begin position="141"/>
        <end position="163"/>
    </location>
</feature>
<reference evidence="2" key="1">
    <citation type="submission" date="2020-10" db="EMBL/GenBank/DDBJ databases">
        <authorList>
            <person name="Gilroy R."/>
        </authorList>
    </citation>
    <scope>NUCLEOTIDE SEQUENCE</scope>
    <source>
        <strain evidence="2">ChiHjej12B11-7776</strain>
    </source>
</reference>